<sequence>MHRFLNFSFSLIIIFLLGCGNSGREDAINSQNTYSLTMQEGNQVFFELSPEYLLSTVIEEEKVEHSGYQIGSSDPDVKITTSSTNGEVYIDQYLVRYRPNPGYIGNDKFTIETGTEEYMDINIYNIEINIQYNEHTAQELPEISGYATTQIKTNTKYSFIPTLSETKSNVTFSITNKPSWLTFDSTNGLLTGISPENSFTYKDITIHISNGTNTTSLDPFDITVYDDEESIVEDTGAEEIAISKELPEISGYPTTQIKTNTKYSFIPTLSETKSNVTFSITNKPSWLTFDSTNGLLTGISPENSFTYKDITIHISNGANTTSLDPFDITVYDDEIVDSNDSLTKD</sequence>
<dbReference type="PROSITE" id="PS51257">
    <property type="entry name" value="PROKAR_LIPOPROTEIN"/>
    <property type="match status" value="1"/>
</dbReference>
<dbReference type="Gene3D" id="2.60.40.2810">
    <property type="match status" value="1"/>
</dbReference>
<dbReference type="Gene3D" id="2.60.40.10">
    <property type="entry name" value="Immunoglobulins"/>
    <property type="match status" value="2"/>
</dbReference>
<dbReference type="AlphaFoldDB" id="A0A6S6SY42"/>
<dbReference type="GO" id="GO:0005509">
    <property type="term" value="F:calcium ion binding"/>
    <property type="evidence" value="ECO:0007669"/>
    <property type="project" value="InterPro"/>
</dbReference>
<accession>A0A6S6SY42</accession>
<dbReference type="EMBL" id="CACVAS010000047">
    <property type="protein sequence ID" value="CAA6808128.1"/>
    <property type="molecule type" value="Genomic_DNA"/>
</dbReference>
<dbReference type="GO" id="GO:0016020">
    <property type="term" value="C:membrane"/>
    <property type="evidence" value="ECO:0007669"/>
    <property type="project" value="InterPro"/>
</dbReference>
<protein>
    <recommendedName>
        <fullName evidence="2">Dystroglycan-type cadherin-like domain-containing protein</fullName>
    </recommendedName>
</protein>
<reference evidence="1" key="1">
    <citation type="submission" date="2020-01" db="EMBL/GenBank/DDBJ databases">
        <authorList>
            <person name="Meier V. D."/>
            <person name="Meier V D."/>
        </authorList>
    </citation>
    <scope>NUCLEOTIDE SEQUENCE</scope>
    <source>
        <strain evidence="1">HLG_WM_MAG_01</strain>
    </source>
</reference>
<gene>
    <name evidence="1" type="ORF">HELGO_WM3376</name>
</gene>
<dbReference type="SUPFAM" id="SSF49313">
    <property type="entry name" value="Cadherin-like"/>
    <property type="match status" value="2"/>
</dbReference>
<dbReference type="Pfam" id="PF05345">
    <property type="entry name" value="He_PIG"/>
    <property type="match status" value="2"/>
</dbReference>
<dbReference type="InterPro" id="IPR015919">
    <property type="entry name" value="Cadherin-like_sf"/>
</dbReference>
<proteinExistence type="predicted"/>
<evidence type="ECO:0000313" key="1">
    <source>
        <dbReference type="EMBL" id="CAA6808128.1"/>
    </source>
</evidence>
<dbReference type="InterPro" id="IPR013783">
    <property type="entry name" value="Ig-like_fold"/>
</dbReference>
<evidence type="ECO:0008006" key="2">
    <source>
        <dbReference type="Google" id="ProtNLM"/>
    </source>
</evidence>
<organism evidence="1">
    <name type="scientific">uncultured Sulfurovum sp</name>
    <dbReference type="NCBI Taxonomy" id="269237"/>
    <lineage>
        <taxon>Bacteria</taxon>
        <taxon>Pseudomonadati</taxon>
        <taxon>Campylobacterota</taxon>
        <taxon>Epsilonproteobacteria</taxon>
        <taxon>Campylobacterales</taxon>
        <taxon>Sulfurovaceae</taxon>
        <taxon>Sulfurovum</taxon>
        <taxon>environmental samples</taxon>
    </lineage>
</organism>
<name>A0A6S6SY42_9BACT</name>